<dbReference type="PANTHER" id="PTHR42993">
    <property type="entry name" value="MAOC-LIKE DEHYDRATASE DOMAIN-CONTAINING PROTEIN"/>
    <property type="match status" value="1"/>
</dbReference>
<dbReference type="CDD" id="cd03450">
    <property type="entry name" value="NodN"/>
    <property type="match status" value="1"/>
</dbReference>
<dbReference type="AlphaFoldDB" id="A0AAJ5X381"/>
<evidence type="ECO:0000313" key="2">
    <source>
        <dbReference type="EMBL" id="WEK41483.1"/>
    </source>
</evidence>
<accession>A0AAJ5X381</accession>
<feature type="domain" description="MaoC-like" evidence="1">
    <location>
        <begin position="10"/>
        <end position="120"/>
    </location>
</feature>
<dbReference type="EMBL" id="CP119326">
    <property type="protein sequence ID" value="WEK41483.1"/>
    <property type="molecule type" value="Genomic_DNA"/>
</dbReference>
<dbReference type="InterPro" id="IPR029069">
    <property type="entry name" value="HotDog_dom_sf"/>
</dbReference>
<reference evidence="2" key="1">
    <citation type="submission" date="2023-03" db="EMBL/GenBank/DDBJ databases">
        <title>Andean soil-derived lignocellulolytic bacterial consortium as a source of novel taxa and putative plastic-active enzymes.</title>
        <authorList>
            <person name="Diaz-Garcia L."/>
            <person name="Chuvochina M."/>
            <person name="Feuerriegel G."/>
            <person name="Bunk B."/>
            <person name="Sproer C."/>
            <person name="Streit W.R."/>
            <person name="Rodriguez L.M."/>
            <person name="Overmann J."/>
            <person name="Jimenez D.J."/>
        </authorList>
    </citation>
    <scope>NUCLEOTIDE SEQUENCE</scope>
    <source>
        <strain evidence="2">MAG 833</strain>
    </source>
</reference>
<proteinExistence type="predicted"/>
<gene>
    <name evidence="2" type="ORF">P0Y50_07735</name>
</gene>
<evidence type="ECO:0000259" key="1">
    <source>
        <dbReference type="Pfam" id="PF01575"/>
    </source>
</evidence>
<dbReference type="PANTHER" id="PTHR42993:SF1">
    <property type="entry name" value="MAOC-LIKE DEHYDRATASE DOMAIN-CONTAINING PROTEIN"/>
    <property type="match status" value="1"/>
</dbReference>
<protein>
    <submittedName>
        <fullName evidence="2">MaoC family dehydratase</fullName>
    </submittedName>
</protein>
<evidence type="ECO:0000313" key="3">
    <source>
        <dbReference type="Proteomes" id="UP001213664"/>
    </source>
</evidence>
<dbReference type="InterPro" id="IPR039375">
    <property type="entry name" value="NodN-like"/>
</dbReference>
<organism evidence="2 3">
    <name type="scientific">Candidatus Brevundimonas colombiensis</name>
    <dbReference type="NCBI Taxonomy" id="3121376"/>
    <lineage>
        <taxon>Bacteria</taxon>
        <taxon>Pseudomonadati</taxon>
        <taxon>Pseudomonadota</taxon>
        <taxon>Alphaproteobacteria</taxon>
        <taxon>Caulobacterales</taxon>
        <taxon>Caulobacteraceae</taxon>
        <taxon>Brevundimonas</taxon>
    </lineage>
</organism>
<name>A0AAJ5X381_9CAUL</name>
<dbReference type="Gene3D" id="3.10.129.10">
    <property type="entry name" value="Hotdog Thioesterase"/>
    <property type="match status" value="1"/>
</dbReference>
<dbReference type="Proteomes" id="UP001213664">
    <property type="component" value="Chromosome"/>
</dbReference>
<dbReference type="Pfam" id="PF01575">
    <property type="entry name" value="MaoC_dehydratas"/>
    <property type="match status" value="1"/>
</dbReference>
<dbReference type="InterPro" id="IPR002539">
    <property type="entry name" value="MaoC-like_dom"/>
</dbReference>
<dbReference type="SUPFAM" id="SSF54637">
    <property type="entry name" value="Thioesterase/thiol ester dehydrase-isomerase"/>
    <property type="match status" value="1"/>
</dbReference>
<sequence length="148" mass="16009">MFGAASELADAIGETFGPGSWLTVDQEMISAFADLTGDRQWVHTDPDRAAREMPGGKTIAHGYLLLSLLGRLIPELYSVQARTVLNYGVDKLRFLAPVPSGARIRARVSPKACDAVSNGARVTCELAIEIEGLEKPALIASYIFLYLD</sequence>